<evidence type="ECO:0000256" key="12">
    <source>
        <dbReference type="SAM" id="Phobius"/>
    </source>
</evidence>
<dbReference type="EMBL" id="QYZD01000054">
    <property type="protein sequence ID" value="RJG16991.1"/>
    <property type="molecule type" value="Genomic_DNA"/>
</dbReference>
<evidence type="ECO:0000256" key="10">
    <source>
        <dbReference type="ARBA" id="ARBA00023157"/>
    </source>
</evidence>
<dbReference type="InterPro" id="IPR003780">
    <property type="entry name" value="COX15/CtaA_fam"/>
</dbReference>
<name>A0A3A3GDQ6_PANTH</name>
<feature type="transmembrane region" description="Helical" evidence="12">
    <location>
        <begin position="256"/>
        <end position="278"/>
    </location>
</feature>
<dbReference type="InterPro" id="IPR050450">
    <property type="entry name" value="COX15/CtaA_HemeA_synthase"/>
</dbReference>
<feature type="transmembrane region" description="Helical" evidence="12">
    <location>
        <begin position="75"/>
        <end position="95"/>
    </location>
</feature>
<dbReference type="RefSeq" id="WP_119796626.1">
    <property type="nucleotide sequence ID" value="NZ_QYZD01000054.1"/>
</dbReference>
<dbReference type="GO" id="GO:0016020">
    <property type="term" value="C:membrane"/>
    <property type="evidence" value="ECO:0007669"/>
    <property type="project" value="UniProtKB-SubCell"/>
</dbReference>
<feature type="transmembrane region" description="Helical" evidence="12">
    <location>
        <begin position="173"/>
        <end position="192"/>
    </location>
</feature>
<keyword evidence="6" id="KW-0560">Oxidoreductase</keyword>
<keyword evidence="9 12" id="KW-0472">Membrane</keyword>
<dbReference type="Proteomes" id="UP000266177">
    <property type="component" value="Unassembled WGS sequence"/>
</dbReference>
<evidence type="ECO:0000256" key="8">
    <source>
        <dbReference type="ARBA" id="ARBA00023133"/>
    </source>
</evidence>
<reference evidence="13 14" key="1">
    <citation type="submission" date="2018-09" db="EMBL/GenBank/DDBJ databases">
        <title>Paenibacillus SK2017-BO5.</title>
        <authorList>
            <person name="Piskunova J.V."/>
            <person name="Dubiley S.A."/>
            <person name="Severinov K.V."/>
        </authorList>
    </citation>
    <scope>NUCLEOTIDE SEQUENCE [LARGE SCALE GENOMIC DNA]</scope>
    <source>
        <strain evidence="13 14">BO5</strain>
    </source>
</reference>
<evidence type="ECO:0000256" key="9">
    <source>
        <dbReference type="ARBA" id="ARBA00023136"/>
    </source>
</evidence>
<dbReference type="OrthoDB" id="9816428at2"/>
<protein>
    <submittedName>
        <fullName evidence="13">Heme A synthase</fullName>
    </submittedName>
</protein>
<feature type="transmembrane region" description="Helical" evidence="12">
    <location>
        <begin position="223"/>
        <end position="244"/>
    </location>
</feature>
<evidence type="ECO:0000256" key="6">
    <source>
        <dbReference type="ARBA" id="ARBA00023002"/>
    </source>
</evidence>
<keyword evidence="8" id="KW-0350">Heme biosynthesis</keyword>
<evidence type="ECO:0000256" key="5">
    <source>
        <dbReference type="ARBA" id="ARBA00022989"/>
    </source>
</evidence>
<dbReference type="GO" id="GO:0006784">
    <property type="term" value="P:heme A biosynthetic process"/>
    <property type="evidence" value="ECO:0007669"/>
    <property type="project" value="InterPro"/>
</dbReference>
<comment type="subcellular location">
    <subcellularLocation>
        <location evidence="1">Membrane</location>
        <topology evidence="1">Multi-pass membrane protein</topology>
    </subcellularLocation>
</comment>
<keyword evidence="2" id="KW-1003">Cell membrane</keyword>
<evidence type="ECO:0000256" key="11">
    <source>
        <dbReference type="ARBA" id="ARBA00023444"/>
    </source>
</evidence>
<dbReference type="GO" id="GO:0046872">
    <property type="term" value="F:metal ion binding"/>
    <property type="evidence" value="ECO:0007669"/>
    <property type="project" value="UniProtKB-KW"/>
</dbReference>
<evidence type="ECO:0000256" key="3">
    <source>
        <dbReference type="ARBA" id="ARBA00022692"/>
    </source>
</evidence>
<keyword evidence="10" id="KW-1015">Disulfide bond</keyword>
<comment type="caution">
    <text evidence="13">The sequence shown here is derived from an EMBL/GenBank/DDBJ whole genome shotgun (WGS) entry which is preliminary data.</text>
</comment>
<feature type="transmembrane region" description="Helical" evidence="12">
    <location>
        <begin position="102"/>
        <end position="125"/>
    </location>
</feature>
<comment type="pathway">
    <text evidence="11">Porphyrin-containing compound metabolism.</text>
</comment>
<feature type="transmembrane region" description="Helical" evidence="12">
    <location>
        <begin position="131"/>
        <end position="153"/>
    </location>
</feature>
<dbReference type="Pfam" id="PF02628">
    <property type="entry name" value="COX15-CtaA"/>
    <property type="match status" value="1"/>
</dbReference>
<accession>A0A3A3GDQ6</accession>
<keyword evidence="7" id="KW-0408">Iron</keyword>
<feature type="transmembrane region" description="Helical" evidence="12">
    <location>
        <begin position="284"/>
        <end position="307"/>
    </location>
</feature>
<sequence length="316" mass="34982">MKITGQVKLVNSNIYRKLKLLAYATCIGMFIVVLNGALVTKTGSGQGCGTDWPLCNGKFVPAYTIESMIEYSHRIVTGIVGILVLASFIFVFRLARDKRDAVMYALLTLIFTVIQAIMGALAVVFTQSPPVMALHFGISLLAFASSFLLCLALRRYERGIVQHAGRISDTFRYAVWFTWLYTYIVIYVGAFVRHTESSGGCLGWPLCNGEWIPDMTGGTAIAFMHRVAAALLLIVVAVMAHFAYHHHKDNREIQLCGIWSIALCAGQIVSGALVVFAITDENLYLFAGMLHAVLICGLFSVLCHMSIRVWQLRERT</sequence>
<proteinExistence type="predicted"/>
<dbReference type="GO" id="GO:0016491">
    <property type="term" value="F:oxidoreductase activity"/>
    <property type="evidence" value="ECO:0007669"/>
    <property type="project" value="UniProtKB-KW"/>
</dbReference>
<feature type="transmembrane region" description="Helical" evidence="12">
    <location>
        <begin position="20"/>
        <end position="39"/>
    </location>
</feature>
<evidence type="ECO:0000256" key="2">
    <source>
        <dbReference type="ARBA" id="ARBA00022475"/>
    </source>
</evidence>
<organism evidence="13 14">
    <name type="scientific">Paenibacillus thiaminolyticus</name>
    <name type="common">Bacillus thiaminolyticus</name>
    <dbReference type="NCBI Taxonomy" id="49283"/>
    <lineage>
        <taxon>Bacteria</taxon>
        <taxon>Bacillati</taxon>
        <taxon>Bacillota</taxon>
        <taxon>Bacilli</taxon>
        <taxon>Bacillales</taxon>
        <taxon>Paenibacillaceae</taxon>
        <taxon>Paenibacillus</taxon>
    </lineage>
</organism>
<keyword evidence="5 12" id="KW-1133">Transmembrane helix</keyword>
<evidence type="ECO:0000313" key="14">
    <source>
        <dbReference type="Proteomes" id="UP000266177"/>
    </source>
</evidence>
<evidence type="ECO:0000256" key="1">
    <source>
        <dbReference type="ARBA" id="ARBA00004141"/>
    </source>
</evidence>
<dbReference type="AlphaFoldDB" id="A0A3A3GDQ6"/>
<dbReference type="PANTHER" id="PTHR35457">
    <property type="entry name" value="HEME A SYNTHASE"/>
    <property type="match status" value="1"/>
</dbReference>
<dbReference type="PANTHER" id="PTHR35457:SF1">
    <property type="entry name" value="HEME A SYNTHASE"/>
    <property type="match status" value="1"/>
</dbReference>
<gene>
    <name evidence="13" type="ORF">DQX05_28395</name>
</gene>
<keyword evidence="3 12" id="KW-0812">Transmembrane</keyword>
<keyword evidence="4" id="KW-0479">Metal-binding</keyword>
<evidence type="ECO:0000256" key="4">
    <source>
        <dbReference type="ARBA" id="ARBA00022723"/>
    </source>
</evidence>
<evidence type="ECO:0000313" key="13">
    <source>
        <dbReference type="EMBL" id="RJG16991.1"/>
    </source>
</evidence>
<evidence type="ECO:0000256" key="7">
    <source>
        <dbReference type="ARBA" id="ARBA00023004"/>
    </source>
</evidence>